<dbReference type="PROSITE" id="PS51371">
    <property type="entry name" value="CBS"/>
    <property type="match status" value="4"/>
</dbReference>
<evidence type="ECO:0000313" key="4">
    <source>
        <dbReference type="EMBL" id="RJF71708.1"/>
    </source>
</evidence>
<feature type="domain" description="CBS" evidence="3">
    <location>
        <begin position="101"/>
        <end position="158"/>
    </location>
</feature>
<feature type="domain" description="CBS" evidence="3">
    <location>
        <begin position="27"/>
        <end position="85"/>
    </location>
</feature>
<evidence type="ECO:0000256" key="2">
    <source>
        <dbReference type="PROSITE-ProRule" id="PRU00703"/>
    </source>
</evidence>
<evidence type="ECO:0000313" key="5">
    <source>
        <dbReference type="Proteomes" id="UP000286287"/>
    </source>
</evidence>
<dbReference type="EMBL" id="QYUJ01000014">
    <property type="protein sequence ID" value="RJF71708.1"/>
    <property type="molecule type" value="Genomic_DNA"/>
</dbReference>
<comment type="caution">
    <text evidence="4">The sequence shown here is derived from an EMBL/GenBank/DDBJ whole genome shotgun (WGS) entry which is preliminary data.</text>
</comment>
<feature type="domain" description="CBS" evidence="3">
    <location>
        <begin position="241"/>
        <end position="295"/>
    </location>
</feature>
<name>A0A418V6H0_9DEIO</name>
<evidence type="ECO:0000259" key="3">
    <source>
        <dbReference type="PROSITE" id="PS51371"/>
    </source>
</evidence>
<organism evidence="4 5">
    <name type="scientific">Deinococcus cavernae</name>
    <dbReference type="NCBI Taxonomy" id="2320857"/>
    <lineage>
        <taxon>Bacteria</taxon>
        <taxon>Thermotogati</taxon>
        <taxon>Deinococcota</taxon>
        <taxon>Deinococci</taxon>
        <taxon>Deinococcales</taxon>
        <taxon>Deinococcaceae</taxon>
        <taxon>Deinococcus</taxon>
    </lineage>
</organism>
<dbReference type="AlphaFoldDB" id="A0A418V6H0"/>
<dbReference type="InterPro" id="IPR046342">
    <property type="entry name" value="CBS_dom_sf"/>
</dbReference>
<proteinExistence type="predicted"/>
<protein>
    <submittedName>
        <fullName evidence="4">CBS domain-containing protein</fullName>
    </submittedName>
</protein>
<dbReference type="SUPFAM" id="SSF54631">
    <property type="entry name" value="CBS-domain pair"/>
    <property type="match status" value="2"/>
</dbReference>
<sequence>MAYLGCGSASRLRTFSEVKIMQVKDAMHARIITIEPHATLPEAVVKMQELKMKRLPVVHEGKLVGLLTDGEVRRNLPALSEGLTPWEFAGRAGRVRVRDAMRSPVLTATLTEELNHAIRQMLERRVGGLPVVDDDGMLRGMLTLTDVLRAEQGAPRLTWGSVDQHMTGDVVSVQAGDPASDAAAKLKVSRLRVLPVLEGQRLVGLLHEVDVQAEIEREVAARGARAGSSLMLADQTVRQLMRAPTGYLPEGAPMRDAMQRMVELDVHGLPVVDGDGHLLGVVTISDILKIILGQK</sequence>
<accession>A0A418V6H0</accession>
<keyword evidence="5" id="KW-1185">Reference proteome</keyword>
<dbReference type="SMART" id="SM00116">
    <property type="entry name" value="CBS"/>
    <property type="match status" value="4"/>
</dbReference>
<feature type="domain" description="CBS" evidence="3">
    <location>
        <begin position="166"/>
        <end position="221"/>
    </location>
</feature>
<evidence type="ECO:0000256" key="1">
    <source>
        <dbReference type="ARBA" id="ARBA00023122"/>
    </source>
</evidence>
<dbReference type="PANTHER" id="PTHR43080:SF2">
    <property type="entry name" value="CBS DOMAIN-CONTAINING PROTEIN"/>
    <property type="match status" value="1"/>
</dbReference>
<dbReference type="InterPro" id="IPR000644">
    <property type="entry name" value="CBS_dom"/>
</dbReference>
<dbReference type="PANTHER" id="PTHR43080">
    <property type="entry name" value="CBS DOMAIN-CONTAINING PROTEIN CBSX3, MITOCHONDRIAL"/>
    <property type="match status" value="1"/>
</dbReference>
<dbReference type="Proteomes" id="UP000286287">
    <property type="component" value="Unassembled WGS sequence"/>
</dbReference>
<gene>
    <name evidence="4" type="ORF">D3875_09150</name>
</gene>
<dbReference type="InterPro" id="IPR051257">
    <property type="entry name" value="Diverse_CBS-Domain"/>
</dbReference>
<dbReference type="CDD" id="cd02205">
    <property type="entry name" value="CBS_pair_SF"/>
    <property type="match status" value="2"/>
</dbReference>
<reference evidence="4 5" key="1">
    <citation type="submission" date="2018-09" db="EMBL/GenBank/DDBJ databases">
        <authorList>
            <person name="Zhu H."/>
        </authorList>
    </citation>
    <scope>NUCLEOTIDE SEQUENCE [LARGE SCALE GENOMIC DNA]</scope>
    <source>
        <strain evidence="4 5">K2S05-167</strain>
    </source>
</reference>
<keyword evidence="1 2" id="KW-0129">CBS domain</keyword>
<dbReference type="Gene3D" id="3.10.580.10">
    <property type="entry name" value="CBS-domain"/>
    <property type="match status" value="2"/>
</dbReference>
<dbReference type="Pfam" id="PF00571">
    <property type="entry name" value="CBS"/>
    <property type="match status" value="4"/>
</dbReference>